<dbReference type="Gene3D" id="2.30.30.40">
    <property type="entry name" value="SH3 Domains"/>
    <property type="match status" value="1"/>
</dbReference>
<keyword evidence="3" id="KW-0145">Chemotaxis</keyword>
<name>A0A5U6KYJ3_SALMU</name>
<sequence>YLPLVELWKVFDVDGAKTEATQGIVVILQSAGRRYALLVDQLIGQHQVVVKNLESNYRKVPGISAATILGDGSVALIVDVSALQGLNREQRMAITAA</sequence>
<dbReference type="PANTHER" id="PTHR43395:SF10">
    <property type="entry name" value="CHEMOTAXIS PROTEIN CHEA"/>
    <property type="match status" value="1"/>
</dbReference>
<comment type="caution">
    <text evidence="6">The sequence shown here is derived from an EMBL/GenBank/DDBJ whole genome shotgun (WGS) entry which is preliminary data.</text>
</comment>
<dbReference type="InterPro" id="IPR051315">
    <property type="entry name" value="Bact_Chemotaxis_CheA"/>
</dbReference>
<evidence type="ECO:0000256" key="3">
    <source>
        <dbReference type="ARBA" id="ARBA00022500"/>
    </source>
</evidence>
<evidence type="ECO:0000256" key="4">
    <source>
        <dbReference type="ARBA" id="ARBA00035100"/>
    </source>
</evidence>
<reference evidence="6" key="1">
    <citation type="submission" date="2018-06" db="EMBL/GenBank/DDBJ databases">
        <authorList>
            <person name="Ashton P.M."/>
            <person name="Dallman T."/>
            <person name="Nair S."/>
            <person name="De Pinna E."/>
            <person name="Peters T."/>
            <person name="Grant K."/>
        </authorList>
    </citation>
    <scope>NUCLEOTIDE SEQUENCE</scope>
    <source>
        <strain evidence="6">224144</strain>
    </source>
</reference>
<evidence type="ECO:0000256" key="1">
    <source>
        <dbReference type="ARBA" id="ARBA00000085"/>
    </source>
</evidence>
<evidence type="ECO:0000256" key="2">
    <source>
        <dbReference type="ARBA" id="ARBA00012438"/>
    </source>
</evidence>
<dbReference type="GO" id="GO:0004673">
    <property type="term" value="F:protein histidine kinase activity"/>
    <property type="evidence" value="ECO:0007669"/>
    <property type="project" value="UniProtKB-EC"/>
</dbReference>
<dbReference type="InterPro" id="IPR036061">
    <property type="entry name" value="CheW-like_dom_sf"/>
</dbReference>
<dbReference type="PANTHER" id="PTHR43395">
    <property type="entry name" value="SENSOR HISTIDINE KINASE CHEA"/>
    <property type="match status" value="1"/>
</dbReference>
<organism evidence="6">
    <name type="scientific">Salmonella muenchen</name>
    <dbReference type="NCBI Taxonomy" id="596"/>
    <lineage>
        <taxon>Bacteria</taxon>
        <taxon>Pseudomonadati</taxon>
        <taxon>Pseudomonadota</taxon>
        <taxon>Gammaproteobacteria</taxon>
        <taxon>Enterobacterales</taxon>
        <taxon>Enterobacteriaceae</taxon>
        <taxon>Salmonella</taxon>
    </lineage>
</organism>
<comment type="catalytic activity">
    <reaction evidence="1">
        <text>ATP + protein L-histidine = ADP + protein N-phospho-L-histidine.</text>
        <dbReference type="EC" id="2.7.13.3"/>
    </reaction>
</comment>
<dbReference type="SMART" id="SM00260">
    <property type="entry name" value="CheW"/>
    <property type="match status" value="1"/>
</dbReference>
<protein>
    <recommendedName>
        <fullName evidence="2">histidine kinase</fullName>
        <ecNumber evidence="2">2.7.13.3</ecNumber>
    </recommendedName>
</protein>
<accession>A0A5U6KYJ3</accession>
<dbReference type="InterPro" id="IPR002545">
    <property type="entry name" value="CheW-lke_dom"/>
</dbReference>
<dbReference type="EC" id="2.7.13.3" evidence="2"/>
<feature type="domain" description="CheW-like" evidence="5">
    <location>
        <begin position="1"/>
        <end position="89"/>
    </location>
</feature>
<evidence type="ECO:0000259" key="5">
    <source>
        <dbReference type="PROSITE" id="PS50851"/>
    </source>
</evidence>
<comment type="function">
    <text evidence="4">Involved in the transmission of sensory signals from the chemoreceptors to the flagellar motors. CheA is autophosphorylated; it can transfer its phosphate group to either CheB or CheY.</text>
</comment>
<dbReference type="PROSITE" id="PS50851">
    <property type="entry name" value="CHEW"/>
    <property type="match status" value="1"/>
</dbReference>
<dbReference type="EMBL" id="AAGQSD010000228">
    <property type="protein sequence ID" value="EBQ9644411.1"/>
    <property type="molecule type" value="Genomic_DNA"/>
</dbReference>
<dbReference type="GO" id="GO:0007165">
    <property type="term" value="P:signal transduction"/>
    <property type="evidence" value="ECO:0007669"/>
    <property type="project" value="InterPro"/>
</dbReference>
<dbReference type="SUPFAM" id="SSF50341">
    <property type="entry name" value="CheW-like"/>
    <property type="match status" value="1"/>
</dbReference>
<feature type="non-terminal residue" evidence="6">
    <location>
        <position position="1"/>
    </location>
</feature>
<dbReference type="FunFam" id="2.30.30.40:FF:000048">
    <property type="entry name" value="Chemotaxis protein CheA, putative"/>
    <property type="match status" value="1"/>
</dbReference>
<proteinExistence type="predicted"/>
<dbReference type="AlphaFoldDB" id="A0A5U6KYJ3"/>
<dbReference type="GO" id="GO:0006935">
    <property type="term" value="P:chemotaxis"/>
    <property type="evidence" value="ECO:0007669"/>
    <property type="project" value="UniProtKB-KW"/>
</dbReference>
<evidence type="ECO:0000313" key="6">
    <source>
        <dbReference type="EMBL" id="EBQ9644411.1"/>
    </source>
</evidence>
<gene>
    <name evidence="6" type="ORF">DML98_23685</name>
</gene>
<dbReference type="Pfam" id="PF01584">
    <property type="entry name" value="CheW"/>
    <property type="match status" value="1"/>
</dbReference>